<dbReference type="InterPro" id="IPR019606">
    <property type="entry name" value="GerMN"/>
</dbReference>
<feature type="signal peptide" evidence="2">
    <location>
        <begin position="1"/>
        <end position="22"/>
    </location>
</feature>
<dbReference type="EMBL" id="CP102487">
    <property type="protein sequence ID" value="UUX59377.1"/>
    <property type="molecule type" value="Genomic_DNA"/>
</dbReference>
<evidence type="ECO:0000256" key="2">
    <source>
        <dbReference type="SAM" id="SignalP"/>
    </source>
</evidence>
<dbReference type="PROSITE" id="PS51257">
    <property type="entry name" value="PROKAR_LIPOPROTEIN"/>
    <property type="match status" value="1"/>
</dbReference>
<feature type="region of interest" description="Disordered" evidence="1">
    <location>
        <begin position="27"/>
        <end position="72"/>
    </location>
</feature>
<gene>
    <name evidence="4" type="ORF">NUH22_01670</name>
</gene>
<feature type="domain" description="GerMN" evidence="3">
    <location>
        <begin position="117"/>
        <end position="207"/>
    </location>
</feature>
<evidence type="ECO:0000313" key="5">
    <source>
        <dbReference type="Proteomes" id="UP001060018"/>
    </source>
</evidence>
<protein>
    <submittedName>
        <fullName evidence="4">GerMN domain-containing protein</fullName>
    </submittedName>
</protein>
<name>A0AA94XZ67_9MICC</name>
<dbReference type="AlphaFoldDB" id="A0AA94XZ67"/>
<evidence type="ECO:0000259" key="3">
    <source>
        <dbReference type="SMART" id="SM00909"/>
    </source>
</evidence>
<feature type="chain" id="PRO_5041667424" evidence="2">
    <location>
        <begin position="23"/>
        <end position="210"/>
    </location>
</feature>
<dbReference type="Pfam" id="PF10646">
    <property type="entry name" value="Germane"/>
    <property type="match status" value="1"/>
</dbReference>
<sequence>MRAQQSSAVPMALALGVLLSIAGCSLSPGGEASESPASPTTAENSAPAQSTQPVTDSAAASMPASSAATGSSADPMTGALTLFYVAVGDEGKSGPKIGCGDSLVATETGPVEFTNQIEASMIALLDDDEQELGGSGLRNALASSDLDYISSTVKGDSVSVELSGTVSSGGICDDPRMIGQLEYTAMTAAGTGQAQILVNGEKLEEVLSAK</sequence>
<dbReference type="SMART" id="SM00909">
    <property type="entry name" value="Germane"/>
    <property type="match status" value="1"/>
</dbReference>
<proteinExistence type="predicted"/>
<evidence type="ECO:0000256" key="1">
    <source>
        <dbReference type="SAM" id="MobiDB-lite"/>
    </source>
</evidence>
<evidence type="ECO:0000313" key="4">
    <source>
        <dbReference type="EMBL" id="UUX59377.1"/>
    </source>
</evidence>
<feature type="compositionally biased region" description="Low complexity" evidence="1">
    <location>
        <begin position="57"/>
        <end position="72"/>
    </location>
</feature>
<dbReference type="Proteomes" id="UP001060018">
    <property type="component" value="Chromosome"/>
</dbReference>
<dbReference type="RefSeq" id="WP_253917528.1">
    <property type="nucleotide sequence ID" value="NZ_CP102487.1"/>
</dbReference>
<feature type="compositionally biased region" description="Polar residues" evidence="1">
    <location>
        <begin position="35"/>
        <end position="55"/>
    </location>
</feature>
<keyword evidence="2" id="KW-0732">Signal</keyword>
<accession>A0AA94XZ67</accession>
<reference evidence="4" key="1">
    <citation type="journal article" date="2022" name="Pest Manag. Sci.">
        <title>Glutamicibacter halophytocola-mediated host fitness of potato tuber moth on Solanaceae crops.</title>
        <authorList>
            <person name="Wang W."/>
            <person name="Xiao G."/>
            <person name="Du G."/>
            <person name="Chang L."/>
            <person name="Yang Y."/>
            <person name="Ye J."/>
            <person name="Chen B."/>
        </authorList>
    </citation>
    <scope>NUCLEOTIDE SEQUENCE</scope>
    <source>
        <strain evidence="4">S2</strain>
    </source>
</reference>
<organism evidence="4 5">
    <name type="scientific">Glutamicibacter halophytocola</name>
    <dbReference type="NCBI Taxonomy" id="1933880"/>
    <lineage>
        <taxon>Bacteria</taxon>
        <taxon>Bacillati</taxon>
        <taxon>Actinomycetota</taxon>
        <taxon>Actinomycetes</taxon>
        <taxon>Micrococcales</taxon>
        <taxon>Micrococcaceae</taxon>
        <taxon>Glutamicibacter</taxon>
    </lineage>
</organism>